<evidence type="ECO:0000256" key="10">
    <source>
        <dbReference type="ARBA" id="ARBA00022840"/>
    </source>
</evidence>
<evidence type="ECO:0000313" key="17">
    <source>
        <dbReference type="Proteomes" id="UP000190105"/>
    </source>
</evidence>
<sequence>MIAVTSLLRNLANNLSYIVVIAFFISNLGFIKRIIVKKELNYKEIVILSILFGGFGILGTYTGTEIDGAIANTRLIGVMTGGILCGPYVGIFAGLIAGVHRLAVPFGSFTAIPCAIATILGGAFSSVIYKYSNEKNKWFYGLLGGIIMESIEMLLILLLSKPYPAALKIIKTIYIPMGFTNGIGISLLIVMIQSIFEKEEEVAARQAHIALEIANKTLPYFREINGNSLKKICEIIKEYTKADAVSITDTAQILAHVGLGEDHHIPGQNLLTEATENVLKDGNLLCLNHKSEIKCKAPDCPLKSAIIAPITEGEEVVGTLKIYYAKENAISFSNKTLALGLSHIISTQFEISKIEQFKELAAKAEIKALQRQINPHFLFNALNTIVSFMRFDTAKARELIINLSTYLRFNLESGNEMVSLSKELEQVKAYVEIEKARFGDRLNIIYDIEDCHDIKVPSLIIQPLVENSIKHGILEGKGFGKVKISIKKIENGKYKISVEDDGIGINEDIIKLVYEGKMKENKIGISNVDSRLKYLYGKGLIIERLQQGTRVSFEVNEKNNIE</sequence>
<evidence type="ECO:0000256" key="9">
    <source>
        <dbReference type="ARBA" id="ARBA00022777"/>
    </source>
</evidence>
<dbReference type="InterPro" id="IPR003594">
    <property type="entry name" value="HATPase_dom"/>
</dbReference>
<comment type="subcellular location">
    <subcellularLocation>
        <location evidence="2">Cell membrane</location>
        <topology evidence="2">Multi-pass membrane protein</topology>
    </subcellularLocation>
</comment>
<keyword evidence="10" id="KW-0067">ATP-binding</keyword>
<evidence type="ECO:0000256" key="5">
    <source>
        <dbReference type="ARBA" id="ARBA00022553"/>
    </source>
</evidence>
<reference evidence="17" key="1">
    <citation type="submission" date="2017-02" db="EMBL/GenBank/DDBJ databases">
        <authorList>
            <person name="Varghese N."/>
            <person name="Submissions S."/>
        </authorList>
    </citation>
    <scope>NUCLEOTIDE SEQUENCE [LARGE SCALE GENOMIC DNA]</scope>
    <source>
        <strain evidence="17">USBA 833</strain>
    </source>
</reference>
<keyword evidence="13 14" id="KW-0472">Membrane</keyword>
<dbReference type="EC" id="2.7.13.3" evidence="3"/>
<dbReference type="GO" id="GO:0000155">
    <property type="term" value="F:phosphorelay sensor kinase activity"/>
    <property type="evidence" value="ECO:0007669"/>
    <property type="project" value="InterPro"/>
</dbReference>
<gene>
    <name evidence="16" type="ORF">SAMN05443428_103139</name>
</gene>
<accession>A0A1T4WS45</accession>
<dbReference type="PANTHER" id="PTHR34220">
    <property type="entry name" value="SENSOR HISTIDINE KINASE YPDA"/>
    <property type="match status" value="1"/>
</dbReference>
<dbReference type="STRING" id="1147123.SAMN05443428_103139"/>
<dbReference type="SUPFAM" id="SSF55781">
    <property type="entry name" value="GAF domain-like"/>
    <property type="match status" value="1"/>
</dbReference>
<keyword evidence="9 16" id="KW-0418">Kinase</keyword>
<feature type="transmembrane region" description="Helical" evidence="14">
    <location>
        <begin position="45"/>
        <end position="63"/>
    </location>
</feature>
<evidence type="ECO:0000256" key="12">
    <source>
        <dbReference type="ARBA" id="ARBA00023012"/>
    </source>
</evidence>
<dbReference type="EMBL" id="FUYH01000003">
    <property type="protein sequence ID" value="SKA79937.1"/>
    <property type="molecule type" value="Genomic_DNA"/>
</dbReference>
<dbReference type="Pfam" id="PF02518">
    <property type="entry name" value="HATPase_c"/>
    <property type="match status" value="1"/>
</dbReference>
<dbReference type="Pfam" id="PF07694">
    <property type="entry name" value="5TM-5TMR_LYT"/>
    <property type="match status" value="1"/>
</dbReference>
<evidence type="ECO:0000313" key="16">
    <source>
        <dbReference type="EMBL" id="SKA79937.1"/>
    </source>
</evidence>
<feature type="transmembrane region" description="Helical" evidence="14">
    <location>
        <begin position="172"/>
        <end position="196"/>
    </location>
</feature>
<evidence type="ECO:0000256" key="14">
    <source>
        <dbReference type="SAM" id="Phobius"/>
    </source>
</evidence>
<dbReference type="InterPro" id="IPR010559">
    <property type="entry name" value="Sig_transdc_His_kin_internal"/>
</dbReference>
<feature type="transmembrane region" description="Helical" evidence="14">
    <location>
        <begin position="138"/>
        <end position="160"/>
    </location>
</feature>
<evidence type="ECO:0000256" key="11">
    <source>
        <dbReference type="ARBA" id="ARBA00022989"/>
    </source>
</evidence>
<protein>
    <recommendedName>
        <fullName evidence="3">histidine kinase</fullName>
        <ecNumber evidence="3">2.7.13.3</ecNumber>
    </recommendedName>
</protein>
<dbReference type="Gene3D" id="3.30.450.40">
    <property type="match status" value="1"/>
</dbReference>
<evidence type="ECO:0000256" key="1">
    <source>
        <dbReference type="ARBA" id="ARBA00000085"/>
    </source>
</evidence>
<dbReference type="InterPro" id="IPR011620">
    <property type="entry name" value="Sig_transdc_His_kinase_LytS_TM"/>
</dbReference>
<keyword evidence="8" id="KW-0547">Nucleotide-binding</keyword>
<dbReference type="SMART" id="SM00387">
    <property type="entry name" value="HATPase_c"/>
    <property type="match status" value="1"/>
</dbReference>
<proteinExistence type="predicted"/>
<dbReference type="SUPFAM" id="SSF55874">
    <property type="entry name" value="ATPase domain of HSP90 chaperone/DNA topoisomerase II/histidine kinase"/>
    <property type="match status" value="1"/>
</dbReference>
<keyword evidence="17" id="KW-1185">Reference proteome</keyword>
<keyword evidence="11 14" id="KW-1133">Transmembrane helix</keyword>
<dbReference type="GO" id="GO:0005524">
    <property type="term" value="F:ATP binding"/>
    <property type="evidence" value="ECO:0007669"/>
    <property type="project" value="UniProtKB-KW"/>
</dbReference>
<keyword evidence="6" id="KW-0808">Transferase</keyword>
<keyword evidence="4" id="KW-1003">Cell membrane</keyword>
<evidence type="ECO:0000259" key="15">
    <source>
        <dbReference type="SMART" id="SM00387"/>
    </source>
</evidence>
<feature type="domain" description="Histidine kinase/HSP90-like ATPase" evidence="15">
    <location>
        <begin position="452"/>
        <end position="559"/>
    </location>
</feature>
<dbReference type="PANTHER" id="PTHR34220:SF7">
    <property type="entry name" value="SENSOR HISTIDINE KINASE YPDA"/>
    <property type="match status" value="1"/>
</dbReference>
<name>A0A1T4WS45_9CLOT</name>
<dbReference type="AlphaFoldDB" id="A0A1T4WS45"/>
<dbReference type="Gene3D" id="3.30.565.10">
    <property type="entry name" value="Histidine kinase-like ATPase, C-terminal domain"/>
    <property type="match status" value="1"/>
</dbReference>
<comment type="catalytic activity">
    <reaction evidence="1">
        <text>ATP + protein L-histidine = ADP + protein N-phospho-L-histidine.</text>
        <dbReference type="EC" id="2.7.13.3"/>
    </reaction>
</comment>
<keyword evidence="12" id="KW-0902">Two-component regulatory system</keyword>
<feature type="transmembrane region" description="Helical" evidence="14">
    <location>
        <begin position="75"/>
        <end position="97"/>
    </location>
</feature>
<dbReference type="RefSeq" id="WP_242948678.1">
    <property type="nucleotide sequence ID" value="NZ_FUYH01000003.1"/>
</dbReference>
<dbReference type="InterPro" id="IPR029016">
    <property type="entry name" value="GAF-like_dom_sf"/>
</dbReference>
<dbReference type="Proteomes" id="UP000190105">
    <property type="component" value="Unassembled WGS sequence"/>
</dbReference>
<dbReference type="GO" id="GO:0005886">
    <property type="term" value="C:plasma membrane"/>
    <property type="evidence" value="ECO:0007669"/>
    <property type="project" value="UniProtKB-SubCell"/>
</dbReference>
<evidence type="ECO:0000256" key="8">
    <source>
        <dbReference type="ARBA" id="ARBA00022741"/>
    </source>
</evidence>
<evidence type="ECO:0000256" key="3">
    <source>
        <dbReference type="ARBA" id="ARBA00012438"/>
    </source>
</evidence>
<evidence type="ECO:0000256" key="13">
    <source>
        <dbReference type="ARBA" id="ARBA00023136"/>
    </source>
</evidence>
<dbReference type="GO" id="GO:0071555">
    <property type="term" value="P:cell wall organization"/>
    <property type="evidence" value="ECO:0007669"/>
    <property type="project" value="InterPro"/>
</dbReference>
<feature type="transmembrane region" description="Helical" evidence="14">
    <location>
        <begin position="15"/>
        <end position="33"/>
    </location>
</feature>
<dbReference type="InterPro" id="IPR036890">
    <property type="entry name" value="HATPase_C_sf"/>
</dbReference>
<evidence type="ECO:0000256" key="4">
    <source>
        <dbReference type="ARBA" id="ARBA00022475"/>
    </source>
</evidence>
<evidence type="ECO:0000256" key="2">
    <source>
        <dbReference type="ARBA" id="ARBA00004651"/>
    </source>
</evidence>
<evidence type="ECO:0000256" key="6">
    <source>
        <dbReference type="ARBA" id="ARBA00022679"/>
    </source>
</evidence>
<feature type="transmembrane region" description="Helical" evidence="14">
    <location>
        <begin position="109"/>
        <end position="132"/>
    </location>
</feature>
<keyword evidence="5" id="KW-0597">Phosphoprotein</keyword>
<dbReference type="InterPro" id="IPR050640">
    <property type="entry name" value="Bact_2-comp_sensor_kinase"/>
</dbReference>
<organism evidence="16 17">
    <name type="scientific">Caloramator quimbayensis</name>
    <dbReference type="NCBI Taxonomy" id="1147123"/>
    <lineage>
        <taxon>Bacteria</taxon>
        <taxon>Bacillati</taxon>
        <taxon>Bacillota</taxon>
        <taxon>Clostridia</taxon>
        <taxon>Eubacteriales</taxon>
        <taxon>Clostridiaceae</taxon>
        <taxon>Caloramator</taxon>
    </lineage>
</organism>
<evidence type="ECO:0000256" key="7">
    <source>
        <dbReference type="ARBA" id="ARBA00022692"/>
    </source>
</evidence>
<dbReference type="Pfam" id="PF06580">
    <property type="entry name" value="His_kinase"/>
    <property type="match status" value="1"/>
</dbReference>
<keyword evidence="7 14" id="KW-0812">Transmembrane</keyword>